<sequence>MKNGVICLGEALIDFIPLDNENLTYQKSPGGAPANVAVGIAQLGAKSTFLGKVGDDVLGAFLRDTLAAYHVNTSQMFLTKEHRTGTVFVTLAKNGERSFDFYINPSADRFLKPEEISEKVLTSHRVLHFGSISMIDDLAKKATKKAVQLAKQAGMLISYDPNLRLGLWRSEAEAKETIVSMLDQVDVVKISEEELKFITGEQDIQAGIKKMVAYGIPLLFITLGGKGCIVILNGEQSKVSAMKVDAVDTTGAGDAFVSVILYKLNAYGGNVGELSLAEAKEMAMYGNVSGGLTASKKGAMSALPTLDQVEKYVEQVRREQNV</sequence>
<evidence type="ECO:0000256" key="3">
    <source>
        <dbReference type="ARBA" id="ARBA00022741"/>
    </source>
</evidence>
<dbReference type="InterPro" id="IPR011611">
    <property type="entry name" value="PfkB_dom"/>
</dbReference>
<proteinExistence type="inferred from homology"/>
<dbReference type="SUPFAM" id="SSF53613">
    <property type="entry name" value="Ribokinase-like"/>
    <property type="match status" value="1"/>
</dbReference>
<dbReference type="Proteomes" id="UP000199687">
    <property type="component" value="Unassembled WGS sequence"/>
</dbReference>
<dbReference type="GO" id="GO:0005524">
    <property type="term" value="F:ATP binding"/>
    <property type="evidence" value="ECO:0007669"/>
    <property type="project" value="UniProtKB-KW"/>
</dbReference>
<dbReference type="NCBIfam" id="NF006957">
    <property type="entry name" value="PRK09434.1"/>
    <property type="match status" value="1"/>
</dbReference>
<evidence type="ECO:0000256" key="2">
    <source>
        <dbReference type="ARBA" id="ARBA00022679"/>
    </source>
</evidence>
<dbReference type="InterPro" id="IPR002139">
    <property type="entry name" value="Ribo/fructo_kinase"/>
</dbReference>
<dbReference type="GO" id="GO:0008865">
    <property type="term" value="F:fructokinase activity"/>
    <property type="evidence" value="ECO:0007669"/>
    <property type="project" value="UniProtKB-ARBA"/>
</dbReference>
<accession>A0A1H9TA45</accession>
<dbReference type="EMBL" id="FOGL01000013">
    <property type="protein sequence ID" value="SER94125.1"/>
    <property type="molecule type" value="Genomic_DNA"/>
</dbReference>
<keyword evidence="5" id="KW-0067">ATP-binding</keyword>
<comment type="similarity">
    <text evidence="1">Belongs to the carbohydrate kinase PfkB family.</text>
</comment>
<dbReference type="STRING" id="531814.SAMN04487944_11366"/>
<evidence type="ECO:0000256" key="4">
    <source>
        <dbReference type="ARBA" id="ARBA00022777"/>
    </source>
</evidence>
<dbReference type="PANTHER" id="PTHR43085:SF1">
    <property type="entry name" value="PSEUDOURIDINE KINASE-RELATED"/>
    <property type="match status" value="1"/>
</dbReference>
<dbReference type="InterPro" id="IPR029056">
    <property type="entry name" value="Ribokinase-like"/>
</dbReference>
<dbReference type="InterPro" id="IPR002173">
    <property type="entry name" value="Carboh/pur_kinase_PfkB_CS"/>
</dbReference>
<protein>
    <submittedName>
        <fullName evidence="7">Fructokinase</fullName>
    </submittedName>
</protein>
<evidence type="ECO:0000256" key="1">
    <source>
        <dbReference type="ARBA" id="ARBA00010688"/>
    </source>
</evidence>
<gene>
    <name evidence="7" type="ORF">SAMN04487944_11366</name>
</gene>
<evidence type="ECO:0000256" key="5">
    <source>
        <dbReference type="ARBA" id="ARBA00022840"/>
    </source>
</evidence>
<reference evidence="7 8" key="1">
    <citation type="submission" date="2016-10" db="EMBL/GenBank/DDBJ databases">
        <authorList>
            <person name="de Groot N.N."/>
        </authorList>
    </citation>
    <scope>NUCLEOTIDE SEQUENCE [LARGE SCALE GENOMIC DNA]</scope>
    <source>
        <strain evidence="7 8">CGMCC 1.7727</strain>
    </source>
</reference>
<evidence type="ECO:0000313" key="7">
    <source>
        <dbReference type="EMBL" id="SER94125.1"/>
    </source>
</evidence>
<name>A0A1H9TA45_9BACI</name>
<dbReference type="Pfam" id="PF00294">
    <property type="entry name" value="PfkB"/>
    <property type="match status" value="1"/>
</dbReference>
<keyword evidence="3" id="KW-0547">Nucleotide-binding</keyword>
<dbReference type="CDD" id="cd01167">
    <property type="entry name" value="bac_FRK"/>
    <property type="match status" value="1"/>
</dbReference>
<dbReference type="AlphaFoldDB" id="A0A1H9TA45"/>
<dbReference type="OrthoDB" id="9813569at2"/>
<dbReference type="PROSITE" id="PS00583">
    <property type="entry name" value="PFKB_KINASES_1"/>
    <property type="match status" value="1"/>
</dbReference>
<dbReference type="Gene3D" id="3.40.1190.20">
    <property type="match status" value="1"/>
</dbReference>
<keyword evidence="2" id="KW-0808">Transferase</keyword>
<evidence type="ECO:0000313" key="8">
    <source>
        <dbReference type="Proteomes" id="UP000199687"/>
    </source>
</evidence>
<feature type="domain" description="Carbohydrate kinase PfkB" evidence="6">
    <location>
        <begin position="5"/>
        <end position="305"/>
    </location>
</feature>
<evidence type="ECO:0000259" key="6">
    <source>
        <dbReference type="Pfam" id="PF00294"/>
    </source>
</evidence>
<keyword evidence="8" id="KW-1185">Reference proteome</keyword>
<dbReference type="InterPro" id="IPR050306">
    <property type="entry name" value="PfkB_Carbo_kinase"/>
</dbReference>
<dbReference type="GO" id="GO:0006000">
    <property type="term" value="P:fructose metabolic process"/>
    <property type="evidence" value="ECO:0007669"/>
    <property type="project" value="UniProtKB-ARBA"/>
</dbReference>
<dbReference type="PANTHER" id="PTHR43085">
    <property type="entry name" value="HEXOKINASE FAMILY MEMBER"/>
    <property type="match status" value="1"/>
</dbReference>
<dbReference type="RefSeq" id="WP_089741878.1">
    <property type="nucleotide sequence ID" value="NZ_FOGL01000013.1"/>
</dbReference>
<organism evidence="7 8">
    <name type="scientific">Gracilibacillus ureilyticus</name>
    <dbReference type="NCBI Taxonomy" id="531814"/>
    <lineage>
        <taxon>Bacteria</taxon>
        <taxon>Bacillati</taxon>
        <taxon>Bacillota</taxon>
        <taxon>Bacilli</taxon>
        <taxon>Bacillales</taxon>
        <taxon>Bacillaceae</taxon>
        <taxon>Gracilibacillus</taxon>
    </lineage>
</organism>
<keyword evidence="4 7" id="KW-0418">Kinase</keyword>
<dbReference type="PRINTS" id="PR00990">
    <property type="entry name" value="RIBOKINASE"/>
</dbReference>